<feature type="chain" id="PRO_5002366382" description="SREBP regulating gene protein" evidence="1">
    <location>
        <begin position="20"/>
        <end position="92"/>
    </location>
</feature>
<reference evidence="2" key="2">
    <citation type="submission" date="2018-05" db="EMBL/GenBank/DDBJ databases">
        <title>OpunRS2 (Oryza punctata Reference Sequence Version 2).</title>
        <authorList>
            <person name="Zhang J."/>
            <person name="Kudrna D."/>
            <person name="Lee S."/>
            <person name="Talag J."/>
            <person name="Welchert J."/>
            <person name="Wing R.A."/>
        </authorList>
    </citation>
    <scope>NUCLEOTIDE SEQUENCE [LARGE SCALE GENOMIC DNA]</scope>
</reference>
<reference evidence="2" key="1">
    <citation type="submission" date="2015-04" db="UniProtKB">
        <authorList>
            <consortium name="EnsemblPlants"/>
        </authorList>
    </citation>
    <scope>IDENTIFICATION</scope>
</reference>
<proteinExistence type="predicted"/>
<dbReference type="EnsemblPlants" id="OPUNC07G11180.1">
    <property type="protein sequence ID" value="OPUNC07G11180.1"/>
    <property type="gene ID" value="OPUNC07G11180"/>
</dbReference>
<dbReference type="Proteomes" id="UP000026962">
    <property type="component" value="Chromosome 7"/>
</dbReference>
<dbReference type="HOGENOM" id="CLU_187173_0_0_1"/>
<accession>A0A0E0LJY6</accession>
<sequence>MKSHSLLFVLFVVLLGCFAMPVRIYGKNMVYTASETRNEGRYKVSINGLEPVKCSISPDGYCCYDKKSKAFKSCFPNASECWTNCHELEARV</sequence>
<dbReference type="Gramene" id="OPUNC07G11180.1">
    <property type="protein sequence ID" value="OPUNC07G11180.1"/>
    <property type="gene ID" value="OPUNC07G11180"/>
</dbReference>
<evidence type="ECO:0008006" key="4">
    <source>
        <dbReference type="Google" id="ProtNLM"/>
    </source>
</evidence>
<name>A0A0E0LJY6_ORYPU</name>
<evidence type="ECO:0000313" key="3">
    <source>
        <dbReference type="Proteomes" id="UP000026962"/>
    </source>
</evidence>
<keyword evidence="1" id="KW-0732">Signal</keyword>
<protein>
    <recommendedName>
        <fullName evidence="4">SREBP regulating gene protein</fullName>
    </recommendedName>
</protein>
<evidence type="ECO:0000313" key="2">
    <source>
        <dbReference type="EnsemblPlants" id="OPUNC07G11180.1"/>
    </source>
</evidence>
<dbReference type="OMA" id="PNASECW"/>
<dbReference type="AlphaFoldDB" id="A0A0E0LJY6"/>
<dbReference type="PROSITE" id="PS51257">
    <property type="entry name" value="PROKAR_LIPOPROTEIN"/>
    <property type="match status" value="1"/>
</dbReference>
<organism evidence="2">
    <name type="scientific">Oryza punctata</name>
    <name type="common">Red rice</name>
    <dbReference type="NCBI Taxonomy" id="4537"/>
    <lineage>
        <taxon>Eukaryota</taxon>
        <taxon>Viridiplantae</taxon>
        <taxon>Streptophyta</taxon>
        <taxon>Embryophyta</taxon>
        <taxon>Tracheophyta</taxon>
        <taxon>Spermatophyta</taxon>
        <taxon>Magnoliopsida</taxon>
        <taxon>Liliopsida</taxon>
        <taxon>Poales</taxon>
        <taxon>Poaceae</taxon>
        <taxon>BOP clade</taxon>
        <taxon>Oryzoideae</taxon>
        <taxon>Oryzeae</taxon>
        <taxon>Oryzinae</taxon>
        <taxon>Oryza</taxon>
    </lineage>
</organism>
<evidence type="ECO:0000256" key="1">
    <source>
        <dbReference type="SAM" id="SignalP"/>
    </source>
</evidence>
<keyword evidence="3" id="KW-1185">Reference proteome</keyword>
<feature type="signal peptide" evidence="1">
    <location>
        <begin position="1"/>
        <end position="19"/>
    </location>
</feature>